<organism evidence="1 2">
    <name type="scientific">Panicum virgatum</name>
    <name type="common">Blackwell switchgrass</name>
    <dbReference type="NCBI Taxonomy" id="38727"/>
    <lineage>
        <taxon>Eukaryota</taxon>
        <taxon>Viridiplantae</taxon>
        <taxon>Streptophyta</taxon>
        <taxon>Embryophyta</taxon>
        <taxon>Tracheophyta</taxon>
        <taxon>Spermatophyta</taxon>
        <taxon>Magnoliopsida</taxon>
        <taxon>Liliopsida</taxon>
        <taxon>Poales</taxon>
        <taxon>Poaceae</taxon>
        <taxon>PACMAD clade</taxon>
        <taxon>Panicoideae</taxon>
        <taxon>Panicodae</taxon>
        <taxon>Paniceae</taxon>
        <taxon>Panicinae</taxon>
        <taxon>Panicum</taxon>
        <taxon>Panicum sect. Hiantes</taxon>
    </lineage>
</organism>
<dbReference type="AlphaFoldDB" id="A0A8T0S2B8"/>
<protein>
    <submittedName>
        <fullName evidence="1">Uncharacterized protein</fullName>
    </submittedName>
</protein>
<name>A0A8T0S2B8_PANVG</name>
<accession>A0A8T0S2B8</accession>
<dbReference type="EMBL" id="CM029046">
    <property type="protein sequence ID" value="KAG2592060.1"/>
    <property type="molecule type" value="Genomic_DNA"/>
</dbReference>
<evidence type="ECO:0000313" key="2">
    <source>
        <dbReference type="Proteomes" id="UP000823388"/>
    </source>
</evidence>
<comment type="caution">
    <text evidence="1">The sequence shown here is derived from an EMBL/GenBank/DDBJ whole genome shotgun (WGS) entry which is preliminary data.</text>
</comment>
<gene>
    <name evidence="1" type="ORF">PVAP13_5NG524486</name>
</gene>
<sequence length="63" mass="7173">MAELAANQQVHYIVAAENRDSFDSLLMKHIRLNGAYWSFTTLNLLHKLHAVDAAEVVDWIMSC</sequence>
<evidence type="ECO:0000313" key="1">
    <source>
        <dbReference type="EMBL" id="KAG2592060.1"/>
    </source>
</evidence>
<proteinExistence type="predicted"/>
<dbReference type="Proteomes" id="UP000823388">
    <property type="component" value="Chromosome 5N"/>
</dbReference>
<keyword evidence="2" id="KW-1185">Reference proteome</keyword>
<reference evidence="1" key="1">
    <citation type="submission" date="2020-05" db="EMBL/GenBank/DDBJ databases">
        <title>WGS assembly of Panicum virgatum.</title>
        <authorList>
            <person name="Lovell J.T."/>
            <person name="Jenkins J."/>
            <person name="Shu S."/>
            <person name="Juenger T.E."/>
            <person name="Schmutz J."/>
        </authorList>
    </citation>
    <scope>NUCLEOTIDE SEQUENCE</scope>
    <source>
        <strain evidence="1">AP13</strain>
    </source>
</reference>
<dbReference type="Gene3D" id="1.50.10.20">
    <property type="match status" value="1"/>
</dbReference>